<protein>
    <submittedName>
        <fullName evidence="4">Oxidoreductase</fullName>
    </submittedName>
</protein>
<comment type="caution">
    <text evidence="4">The sequence shown here is derived from an EMBL/GenBank/DDBJ whole genome shotgun (WGS) entry which is preliminary data.</text>
</comment>
<accession>A0ABU8RH38</accession>
<dbReference type="EMBL" id="JBBIAA010000002">
    <property type="protein sequence ID" value="MEJ5944406.1"/>
    <property type="molecule type" value="Genomic_DNA"/>
</dbReference>
<dbReference type="Pfam" id="PF00106">
    <property type="entry name" value="adh_short"/>
    <property type="match status" value="1"/>
</dbReference>
<keyword evidence="5" id="KW-1185">Reference proteome</keyword>
<dbReference type="SUPFAM" id="SSF51735">
    <property type="entry name" value="NAD(P)-binding Rossmann-fold domains"/>
    <property type="match status" value="1"/>
</dbReference>
<dbReference type="PANTHER" id="PTHR24320">
    <property type="entry name" value="RETINOL DEHYDROGENASE"/>
    <property type="match status" value="1"/>
</dbReference>
<dbReference type="PANTHER" id="PTHR24320:SF148">
    <property type="entry name" value="NAD(P)-BINDING ROSSMANN-FOLD SUPERFAMILY PROTEIN"/>
    <property type="match status" value="1"/>
</dbReference>
<organism evidence="4 5">
    <name type="scientific">Pseudokineococcus basanitobsidens</name>
    <dbReference type="NCBI Taxonomy" id="1926649"/>
    <lineage>
        <taxon>Bacteria</taxon>
        <taxon>Bacillati</taxon>
        <taxon>Actinomycetota</taxon>
        <taxon>Actinomycetes</taxon>
        <taxon>Kineosporiales</taxon>
        <taxon>Kineosporiaceae</taxon>
        <taxon>Pseudokineococcus</taxon>
    </lineage>
</organism>
<evidence type="ECO:0000256" key="2">
    <source>
        <dbReference type="ARBA" id="ARBA00023002"/>
    </source>
</evidence>
<keyword evidence="2" id="KW-0560">Oxidoreductase</keyword>
<sequence>MTSETDAPTPAPGPTGAWTPEQVGDQSGRTALVTGANSGLGLEVSAVLAAAGARVVMTARSKEKGDAAVAEVRRRAPEAQVELQMLDLASLASVADLGTRLTATLGAHGLDLLVNNAGIMAVPHGRTQDGFELQLGTNFLGHFALTGRLLGPLLQSETAGRRPRVVSLSSVAHRFGRITPRDLMREKRYEAWSAYGQSKLADLMFALELDRRTDRAGRELLSVAAHPGISATNLFTGGPLGRLPAPVRRGLGKVGELVMQSAEQGAWPVLRAATAPDVVGGEYYGPSGAGERSGPPVRVGTSARAQDVDMARWLWEEAVRLTGVGFHELDPTGR</sequence>
<dbReference type="InterPro" id="IPR002347">
    <property type="entry name" value="SDR_fam"/>
</dbReference>
<evidence type="ECO:0000313" key="4">
    <source>
        <dbReference type="EMBL" id="MEJ5944406.1"/>
    </source>
</evidence>
<dbReference type="PRINTS" id="PR00081">
    <property type="entry name" value="GDHRDH"/>
</dbReference>
<gene>
    <name evidence="4" type="ORF">WDZ17_03760</name>
</gene>
<evidence type="ECO:0000256" key="1">
    <source>
        <dbReference type="ARBA" id="ARBA00006484"/>
    </source>
</evidence>
<evidence type="ECO:0000313" key="5">
    <source>
        <dbReference type="Proteomes" id="UP001387100"/>
    </source>
</evidence>
<name>A0ABU8RH38_9ACTN</name>
<dbReference type="RefSeq" id="WP_339573785.1">
    <property type="nucleotide sequence ID" value="NZ_JBBIAA010000002.1"/>
</dbReference>
<feature type="region of interest" description="Disordered" evidence="3">
    <location>
        <begin position="1"/>
        <end position="23"/>
    </location>
</feature>
<evidence type="ECO:0000256" key="3">
    <source>
        <dbReference type="SAM" id="MobiDB-lite"/>
    </source>
</evidence>
<dbReference type="NCBIfam" id="NF004846">
    <property type="entry name" value="PRK06197.1"/>
    <property type="match status" value="1"/>
</dbReference>
<dbReference type="Gene3D" id="3.40.50.720">
    <property type="entry name" value="NAD(P)-binding Rossmann-like Domain"/>
    <property type="match status" value="1"/>
</dbReference>
<dbReference type="InterPro" id="IPR036291">
    <property type="entry name" value="NAD(P)-bd_dom_sf"/>
</dbReference>
<dbReference type="NCBIfam" id="NF004513">
    <property type="entry name" value="PRK05854.1"/>
    <property type="match status" value="1"/>
</dbReference>
<reference evidence="4 5" key="1">
    <citation type="journal article" date="2017" name="Int. J. Syst. Evol. Microbiol.">
        <title>Pseudokineococcus basanitobsidens sp. nov., isolated from volcanic rock.</title>
        <authorList>
            <person name="Lee D.W."/>
            <person name="Park M.Y."/>
            <person name="Kim J.J."/>
            <person name="Kim B.S."/>
        </authorList>
    </citation>
    <scope>NUCLEOTIDE SEQUENCE [LARGE SCALE GENOMIC DNA]</scope>
    <source>
        <strain evidence="4 5">DSM 103726</strain>
    </source>
</reference>
<proteinExistence type="inferred from homology"/>
<comment type="similarity">
    <text evidence="1">Belongs to the short-chain dehydrogenases/reductases (SDR) family.</text>
</comment>
<dbReference type="Proteomes" id="UP001387100">
    <property type="component" value="Unassembled WGS sequence"/>
</dbReference>